<dbReference type="InParanoid" id="G2YHD1"/>
<reference evidence="3" key="1">
    <citation type="journal article" date="2011" name="PLoS Genet.">
        <title>Genomic analysis of the necrotrophic fungal pathogens Sclerotinia sclerotiorum and Botrytis cinerea.</title>
        <authorList>
            <person name="Amselem J."/>
            <person name="Cuomo C.A."/>
            <person name="van Kan J.A."/>
            <person name="Viaud M."/>
            <person name="Benito E.P."/>
            <person name="Couloux A."/>
            <person name="Coutinho P.M."/>
            <person name="de Vries R.P."/>
            <person name="Dyer P.S."/>
            <person name="Fillinger S."/>
            <person name="Fournier E."/>
            <person name="Gout L."/>
            <person name="Hahn M."/>
            <person name="Kohn L."/>
            <person name="Lapalu N."/>
            <person name="Plummer K.M."/>
            <person name="Pradier J.M."/>
            <person name="Quevillon E."/>
            <person name="Sharon A."/>
            <person name="Simon A."/>
            <person name="ten Have A."/>
            <person name="Tudzynski B."/>
            <person name="Tudzynski P."/>
            <person name="Wincker P."/>
            <person name="Andrew M."/>
            <person name="Anthouard V."/>
            <person name="Beever R.E."/>
            <person name="Beffa R."/>
            <person name="Benoit I."/>
            <person name="Bouzid O."/>
            <person name="Brault B."/>
            <person name="Chen Z."/>
            <person name="Choquer M."/>
            <person name="Collemare J."/>
            <person name="Cotton P."/>
            <person name="Danchin E.G."/>
            <person name="Da Silva C."/>
            <person name="Gautier A."/>
            <person name="Giraud C."/>
            <person name="Giraud T."/>
            <person name="Gonzalez C."/>
            <person name="Grossetete S."/>
            <person name="Guldener U."/>
            <person name="Henrissat B."/>
            <person name="Howlett B.J."/>
            <person name="Kodira C."/>
            <person name="Kretschmer M."/>
            <person name="Lappartient A."/>
            <person name="Leroch M."/>
            <person name="Levis C."/>
            <person name="Mauceli E."/>
            <person name="Neuveglise C."/>
            <person name="Oeser B."/>
            <person name="Pearson M."/>
            <person name="Poulain J."/>
            <person name="Poussereau N."/>
            <person name="Quesneville H."/>
            <person name="Rascle C."/>
            <person name="Schumacher J."/>
            <person name="Segurens B."/>
            <person name="Sexton A."/>
            <person name="Silva E."/>
            <person name="Sirven C."/>
            <person name="Soanes D.M."/>
            <person name="Talbot N.J."/>
            <person name="Templeton M."/>
            <person name="Yandava C."/>
            <person name="Yarden O."/>
            <person name="Zeng Q."/>
            <person name="Rollins J.A."/>
            <person name="Lebrun M.H."/>
            <person name="Dickman M."/>
        </authorList>
    </citation>
    <scope>NUCLEOTIDE SEQUENCE [LARGE SCALE GENOMIC DNA]</scope>
    <source>
        <strain evidence="3">T4</strain>
    </source>
</reference>
<protein>
    <submittedName>
        <fullName evidence="2">Uncharacterized protein</fullName>
    </submittedName>
</protein>
<keyword evidence="1" id="KW-0472">Membrane</keyword>
<evidence type="ECO:0000313" key="2">
    <source>
        <dbReference type="EMBL" id="CCD34948.1"/>
    </source>
</evidence>
<dbReference type="EMBL" id="FQ790335">
    <property type="protein sequence ID" value="CCD34948.1"/>
    <property type="molecule type" value="Genomic_DNA"/>
</dbReference>
<dbReference type="AlphaFoldDB" id="G2YHD1"/>
<evidence type="ECO:0000313" key="3">
    <source>
        <dbReference type="Proteomes" id="UP000008177"/>
    </source>
</evidence>
<accession>G2YHD1</accession>
<proteinExistence type="predicted"/>
<keyword evidence="1" id="KW-0812">Transmembrane</keyword>
<sequence length="50" mass="5834">MHCTRSLYFLDRLSFILLFSRSAMKSISTLLYAPIGIVFLRYYALLDTVL</sequence>
<name>G2YHD1_BOTF4</name>
<gene>
    <name evidence="2" type="ORF">BofuT4_P021840.1</name>
</gene>
<organism evidence="2 3">
    <name type="scientific">Botryotinia fuckeliana (strain T4)</name>
    <name type="common">Noble rot fungus</name>
    <name type="synonym">Botrytis cinerea</name>
    <dbReference type="NCBI Taxonomy" id="999810"/>
    <lineage>
        <taxon>Eukaryota</taxon>
        <taxon>Fungi</taxon>
        <taxon>Dikarya</taxon>
        <taxon>Ascomycota</taxon>
        <taxon>Pezizomycotina</taxon>
        <taxon>Leotiomycetes</taxon>
        <taxon>Helotiales</taxon>
        <taxon>Sclerotiniaceae</taxon>
        <taxon>Botrytis</taxon>
    </lineage>
</organism>
<dbReference type="Proteomes" id="UP000008177">
    <property type="component" value="Unplaced contigs"/>
</dbReference>
<keyword evidence="1" id="KW-1133">Transmembrane helix</keyword>
<dbReference type="HOGENOM" id="CLU_3124840_0_0_1"/>
<feature type="transmembrane region" description="Helical" evidence="1">
    <location>
        <begin position="27"/>
        <end position="44"/>
    </location>
</feature>
<evidence type="ECO:0000256" key="1">
    <source>
        <dbReference type="SAM" id="Phobius"/>
    </source>
</evidence>